<gene>
    <name evidence="3" type="ORF">ERS852407_05762</name>
</gene>
<sequence>MKMFCRKCGTEFDGKFCPNCGEPAETIPETPAHQTSINGVPVDNSPVSVPVKEPFYSKIWFIVLMLLFCCFPIGLFLMWKYKKFNKPARVIITLFYVIVFIFGLSNAGSQTSTPVPPAAEISMSEPAGTKEKNTGLAVNGETDEALDETGPEEASAEMTASADTTAAETSEPAKSRYKASTYKVGSDIPAGEYVVYCDSFMGYIEAAKDSSGTLDSIIANENISTNSIVTISDGQYFKMTGCYAVPIDEAGSPDTGSDGMFKVGVHLPAGEYKIEVDKDSVIGFGYVEISRDSYHVLDSIISNDNFEGSKYITVSDGQYLKLTGCRIVP</sequence>
<accession>A0A174MNM7</accession>
<proteinExistence type="predicted"/>
<keyword evidence="2" id="KW-0812">Transmembrane</keyword>
<name>A0A174MNM7_9FIRM</name>
<feature type="transmembrane region" description="Helical" evidence="2">
    <location>
        <begin position="59"/>
        <end position="78"/>
    </location>
</feature>
<feature type="compositionally biased region" description="Acidic residues" evidence="1">
    <location>
        <begin position="141"/>
        <end position="155"/>
    </location>
</feature>
<dbReference type="AlphaFoldDB" id="A0A174MNM7"/>
<dbReference type="EMBL" id="CYZE01000028">
    <property type="protein sequence ID" value="CUP38054.1"/>
    <property type="molecule type" value="Genomic_DNA"/>
</dbReference>
<dbReference type="RefSeq" id="WP_055660422.1">
    <property type="nucleotide sequence ID" value="NZ_CABIXC010000028.1"/>
</dbReference>
<evidence type="ECO:0000313" key="3">
    <source>
        <dbReference type="EMBL" id="CUP38054.1"/>
    </source>
</evidence>
<keyword evidence="2" id="KW-0472">Membrane</keyword>
<protein>
    <submittedName>
        <fullName evidence="3">Cell surface protein</fullName>
    </submittedName>
</protein>
<feature type="transmembrane region" description="Helical" evidence="2">
    <location>
        <begin position="90"/>
        <end position="108"/>
    </location>
</feature>
<evidence type="ECO:0000256" key="2">
    <source>
        <dbReference type="SAM" id="Phobius"/>
    </source>
</evidence>
<reference evidence="3 4" key="1">
    <citation type="submission" date="2015-09" db="EMBL/GenBank/DDBJ databases">
        <authorList>
            <consortium name="Pathogen Informatics"/>
        </authorList>
    </citation>
    <scope>NUCLEOTIDE SEQUENCE [LARGE SCALE GENOMIC DNA]</scope>
    <source>
        <strain evidence="3 4">2789STDY5608850</strain>
    </source>
</reference>
<feature type="compositionally biased region" description="Low complexity" evidence="1">
    <location>
        <begin position="156"/>
        <end position="172"/>
    </location>
</feature>
<evidence type="ECO:0000256" key="1">
    <source>
        <dbReference type="SAM" id="MobiDB-lite"/>
    </source>
</evidence>
<keyword evidence="2" id="KW-1133">Transmembrane helix</keyword>
<organism evidence="3 4">
    <name type="scientific">Hungatella hathewayi</name>
    <dbReference type="NCBI Taxonomy" id="154046"/>
    <lineage>
        <taxon>Bacteria</taxon>
        <taxon>Bacillati</taxon>
        <taxon>Bacillota</taxon>
        <taxon>Clostridia</taxon>
        <taxon>Lachnospirales</taxon>
        <taxon>Lachnospiraceae</taxon>
        <taxon>Hungatella</taxon>
    </lineage>
</organism>
<feature type="region of interest" description="Disordered" evidence="1">
    <location>
        <begin position="109"/>
        <end position="172"/>
    </location>
</feature>
<dbReference type="Proteomes" id="UP000095651">
    <property type="component" value="Unassembled WGS sequence"/>
</dbReference>
<evidence type="ECO:0000313" key="4">
    <source>
        <dbReference type="Proteomes" id="UP000095651"/>
    </source>
</evidence>